<feature type="transmembrane region" description="Helical" evidence="1">
    <location>
        <begin position="286"/>
        <end position="304"/>
    </location>
</feature>
<gene>
    <name evidence="2" type="ORF">LBU54_01850</name>
</gene>
<keyword evidence="3" id="KW-1185">Reference proteome</keyword>
<proteinExistence type="predicted"/>
<feature type="transmembrane region" description="Helical" evidence="1">
    <location>
        <begin position="159"/>
        <end position="180"/>
    </location>
</feature>
<protein>
    <submittedName>
        <fullName evidence="2">DUF6427 family protein</fullName>
    </submittedName>
</protein>
<feature type="transmembrane region" description="Helical" evidence="1">
    <location>
        <begin position="237"/>
        <end position="258"/>
    </location>
</feature>
<feature type="transmembrane region" description="Helical" evidence="1">
    <location>
        <begin position="12"/>
        <end position="30"/>
    </location>
</feature>
<reference evidence="3" key="1">
    <citation type="submission" date="2023-07" db="EMBL/GenBank/DDBJ databases">
        <authorList>
            <person name="Yue Y."/>
        </authorList>
    </citation>
    <scope>NUCLEOTIDE SEQUENCE [LARGE SCALE GENOMIC DNA]</scope>
    <source>
        <strain evidence="3">D23</strain>
    </source>
</reference>
<feature type="transmembrane region" description="Helical" evidence="1">
    <location>
        <begin position="124"/>
        <end position="152"/>
    </location>
</feature>
<keyword evidence="1" id="KW-0472">Membrane</keyword>
<feature type="transmembrane region" description="Helical" evidence="1">
    <location>
        <begin position="42"/>
        <end position="61"/>
    </location>
</feature>
<dbReference type="Pfam" id="PF19992">
    <property type="entry name" value="DUF6427"/>
    <property type="match status" value="1"/>
</dbReference>
<keyword evidence="1" id="KW-0812">Transmembrane</keyword>
<feature type="transmembrane region" description="Helical" evidence="1">
    <location>
        <begin position="206"/>
        <end position="225"/>
    </location>
</feature>
<dbReference type="InterPro" id="IPR045625">
    <property type="entry name" value="DUF6427"/>
</dbReference>
<dbReference type="EMBL" id="JAIUJR010000001">
    <property type="protein sequence ID" value="MCA0131310.1"/>
    <property type="molecule type" value="Genomic_DNA"/>
</dbReference>
<dbReference type="Proteomes" id="UP001198901">
    <property type="component" value="Unassembled WGS sequence"/>
</dbReference>
<dbReference type="RefSeq" id="WP_224524862.1">
    <property type="nucleotide sequence ID" value="NZ_JAIUJR010000001.1"/>
</dbReference>
<feature type="transmembrane region" description="Helical" evidence="1">
    <location>
        <begin position="73"/>
        <end position="104"/>
    </location>
</feature>
<evidence type="ECO:0000313" key="3">
    <source>
        <dbReference type="Proteomes" id="UP001198901"/>
    </source>
</evidence>
<evidence type="ECO:0000313" key="2">
    <source>
        <dbReference type="EMBL" id="MCA0131310.1"/>
    </source>
</evidence>
<keyword evidence="1" id="KW-1133">Transmembrane helix</keyword>
<accession>A0ABS7XNF7</accession>
<sequence length="305" mass="34838">MITSVFNKSKPVNFLIVLTFVLLIIAISNYNSLFNGFDNTLIVLFKILVIVFKIFLFDFIVGKNNLTKRNSFAILAFGILISFFPTIFNNIDLLLSNLFIILALRRIISLGSKKNIKKKLFDASFWIAMATLFYFWAILFFAIIIVGLIYYSQNDIKNVIIPLIGVITVLILLVAYNILIQDKFFGSSNFEITASLDFTPYNKKATVFKLTILITSFLWTIVYYFKSIADKNNKLKPSYFLIAWTSIISILIALIAPVKNGSEFIFLFAPLSIILANYIEVISERWFKEIFVGILLLTPVLGLFL</sequence>
<comment type="caution">
    <text evidence="2">The sequence shown here is derived from an EMBL/GenBank/DDBJ whole genome shotgun (WGS) entry which is preliminary data.</text>
</comment>
<feature type="transmembrane region" description="Helical" evidence="1">
    <location>
        <begin position="264"/>
        <end position="279"/>
    </location>
</feature>
<name>A0ABS7XNF7_9FLAO</name>
<evidence type="ECO:0000256" key="1">
    <source>
        <dbReference type="SAM" id="Phobius"/>
    </source>
</evidence>
<organism evidence="2 3">
    <name type="scientific">Winogradskyella alexanderae</name>
    <dbReference type="NCBI Taxonomy" id="2877123"/>
    <lineage>
        <taxon>Bacteria</taxon>
        <taxon>Pseudomonadati</taxon>
        <taxon>Bacteroidota</taxon>
        <taxon>Flavobacteriia</taxon>
        <taxon>Flavobacteriales</taxon>
        <taxon>Flavobacteriaceae</taxon>
        <taxon>Winogradskyella</taxon>
    </lineage>
</organism>